<evidence type="ECO:0000256" key="5">
    <source>
        <dbReference type="SAM" id="Phobius"/>
    </source>
</evidence>
<dbReference type="Gene3D" id="3.90.226.10">
    <property type="entry name" value="2-enoyl-CoA Hydratase, Chain A, domain 1"/>
    <property type="match status" value="1"/>
</dbReference>
<feature type="domain" description="NfeD-like C-terminal" evidence="6">
    <location>
        <begin position="386"/>
        <end position="440"/>
    </location>
</feature>
<comment type="subcellular location">
    <subcellularLocation>
        <location evidence="1">Membrane</location>
        <topology evidence="1">Multi-pass membrane protein</topology>
    </subcellularLocation>
</comment>
<dbReference type="RefSeq" id="WP_275118506.1">
    <property type="nucleotide sequence ID" value="NZ_JAOTPO010000006.1"/>
</dbReference>
<feature type="domain" description="NfeD1b N-terminal" evidence="8">
    <location>
        <begin position="38"/>
        <end position="220"/>
    </location>
</feature>
<feature type="transmembrane region" description="Helical" evidence="5">
    <location>
        <begin position="337"/>
        <end position="358"/>
    </location>
</feature>
<feature type="transmembrane region" description="Helical" evidence="5">
    <location>
        <begin position="286"/>
        <end position="304"/>
    </location>
</feature>
<reference evidence="9" key="1">
    <citation type="submission" date="2024-05" db="EMBL/GenBank/DDBJ databases">
        <title>Alkalihalobacillus sp. strain MEB203 novel alkaliphilic bacterium from Lonar Lake, India.</title>
        <authorList>
            <person name="Joshi A."/>
            <person name="Thite S."/>
            <person name="Mengade P."/>
        </authorList>
    </citation>
    <scope>NUCLEOTIDE SEQUENCE</scope>
    <source>
        <strain evidence="9">MEB 203</strain>
    </source>
</reference>
<dbReference type="EMBL" id="JAOTPO010000006">
    <property type="protein sequence ID" value="MDE5413893.1"/>
    <property type="molecule type" value="Genomic_DNA"/>
</dbReference>
<sequence>MRRKLLIRFYLFLMVTAFCLIPLQFFVHSQTPTSQPIVYYIPVEQAVERGLEAFMKRSIEAAIEEGADHIVLEIDTPGGAVDAAGNIARLLRETDIPITAYVVKDAISAGAYIALNADQIVMAPGSLMGSASVIDAAGNAAEEKMQSYWIAEMEESAKLNGRDPLYARAMADNTVDLPEFNAEKGRILTLLSGDALEVGYADALASNRAELLEFLQLENAIEKDMEISFAEQVARFVTHPVVIPILLSIGSLGLVLELYSPGFGVPGIMGISALLLFFFGHLFAGFAGLESVILFGAGIVLILIEIFVPGFGIFGVLGIGSIIGSMILASYSTVNILISLLIAVIITTIVSILIFKYFGYRGPMKKIVFTGATTTEEGYISNVTRNELIGQVGEAITPLRPSGMALFGNDRLDVVSEGGYIEQGKEVEVVYTSGSRIVVREAKKQSQREE</sequence>
<feature type="domain" description="NfeD integral membrane" evidence="7">
    <location>
        <begin position="242"/>
        <end position="356"/>
    </location>
</feature>
<evidence type="ECO:0000313" key="10">
    <source>
        <dbReference type="Proteomes" id="UP001148125"/>
    </source>
</evidence>
<dbReference type="PANTHER" id="PTHR33507">
    <property type="entry name" value="INNER MEMBRANE PROTEIN YBBJ"/>
    <property type="match status" value="1"/>
</dbReference>
<dbReference type="SUPFAM" id="SSF52096">
    <property type="entry name" value="ClpP/crotonase"/>
    <property type="match status" value="1"/>
</dbReference>
<evidence type="ECO:0000259" key="6">
    <source>
        <dbReference type="Pfam" id="PF01957"/>
    </source>
</evidence>
<feature type="transmembrane region" description="Helical" evidence="5">
    <location>
        <begin position="263"/>
        <end position="280"/>
    </location>
</feature>
<dbReference type="InterPro" id="IPR056738">
    <property type="entry name" value="NfeD1b_N"/>
</dbReference>
<keyword evidence="3 5" id="KW-1133">Transmembrane helix</keyword>
<evidence type="ECO:0000256" key="1">
    <source>
        <dbReference type="ARBA" id="ARBA00004141"/>
    </source>
</evidence>
<dbReference type="Gene3D" id="2.40.50.140">
    <property type="entry name" value="Nucleic acid-binding proteins"/>
    <property type="match status" value="1"/>
</dbReference>
<comment type="caution">
    <text evidence="9">The sequence shown here is derived from an EMBL/GenBank/DDBJ whole genome shotgun (WGS) entry which is preliminary data.</text>
</comment>
<accession>A0ABT5VHE9</accession>
<dbReference type="InterPro" id="IPR002810">
    <property type="entry name" value="NfeD-like_C"/>
</dbReference>
<dbReference type="CDD" id="cd07021">
    <property type="entry name" value="Clp_protease_NfeD_like"/>
    <property type="match status" value="1"/>
</dbReference>
<organism evidence="9 10">
    <name type="scientific">Alkalihalobacterium chitinilyticum</name>
    <dbReference type="NCBI Taxonomy" id="2980103"/>
    <lineage>
        <taxon>Bacteria</taxon>
        <taxon>Bacillati</taxon>
        <taxon>Bacillota</taxon>
        <taxon>Bacilli</taxon>
        <taxon>Bacillales</taxon>
        <taxon>Bacillaceae</taxon>
        <taxon>Alkalihalobacterium</taxon>
    </lineage>
</organism>
<dbReference type="PANTHER" id="PTHR33507:SF3">
    <property type="entry name" value="INNER MEMBRANE PROTEIN YBBJ"/>
    <property type="match status" value="1"/>
</dbReference>
<dbReference type="Proteomes" id="UP001148125">
    <property type="component" value="Unassembled WGS sequence"/>
</dbReference>
<dbReference type="Pfam" id="PF25145">
    <property type="entry name" value="NfeD1b_N"/>
    <property type="match status" value="1"/>
</dbReference>
<evidence type="ECO:0000313" key="9">
    <source>
        <dbReference type="EMBL" id="MDE5413893.1"/>
    </source>
</evidence>
<dbReference type="InterPro" id="IPR052165">
    <property type="entry name" value="Membrane_assoc_protease"/>
</dbReference>
<protein>
    <submittedName>
        <fullName evidence="9">Nodulation protein NfeD</fullName>
    </submittedName>
</protein>
<keyword evidence="2 5" id="KW-0812">Transmembrane</keyword>
<keyword evidence="4 5" id="KW-0472">Membrane</keyword>
<dbReference type="InterPro" id="IPR029045">
    <property type="entry name" value="ClpP/crotonase-like_dom_sf"/>
</dbReference>
<proteinExistence type="predicted"/>
<gene>
    <name evidence="9" type="ORF">N7Z68_10890</name>
</gene>
<dbReference type="InterPro" id="IPR012340">
    <property type="entry name" value="NA-bd_OB-fold"/>
</dbReference>
<evidence type="ECO:0000256" key="3">
    <source>
        <dbReference type="ARBA" id="ARBA00022989"/>
    </source>
</evidence>
<evidence type="ECO:0000259" key="8">
    <source>
        <dbReference type="Pfam" id="PF25145"/>
    </source>
</evidence>
<keyword evidence="10" id="KW-1185">Reference proteome</keyword>
<evidence type="ECO:0000256" key="2">
    <source>
        <dbReference type="ARBA" id="ARBA00022692"/>
    </source>
</evidence>
<dbReference type="InterPro" id="IPR056739">
    <property type="entry name" value="NfeD_membrane"/>
</dbReference>
<evidence type="ECO:0000259" key="7">
    <source>
        <dbReference type="Pfam" id="PF24961"/>
    </source>
</evidence>
<evidence type="ECO:0000256" key="4">
    <source>
        <dbReference type="ARBA" id="ARBA00023136"/>
    </source>
</evidence>
<name>A0ABT5VHE9_9BACI</name>
<dbReference type="Pfam" id="PF24961">
    <property type="entry name" value="NfeD_membrane"/>
    <property type="match status" value="1"/>
</dbReference>
<dbReference type="Pfam" id="PF01957">
    <property type="entry name" value="NfeD"/>
    <property type="match status" value="1"/>
</dbReference>